<dbReference type="Proteomes" id="UP001373714">
    <property type="component" value="Unassembled WGS sequence"/>
</dbReference>
<sequence>MQSSFARFGASILEDTCHPFQYFEPEDRTKGLTKDLYDTSINTLIIECDENGKYRIIDKSQSLDPKQILENIPERNCHFIFRRYTPSFTDLSEDPIWKKLVLLIWLPPGADPEEAERYRGHLKRRL</sequence>
<dbReference type="InterPro" id="IPR002108">
    <property type="entry name" value="ADF-H"/>
</dbReference>
<dbReference type="Gene3D" id="3.40.20.10">
    <property type="entry name" value="Severin"/>
    <property type="match status" value="1"/>
</dbReference>
<reference evidence="2 3" key="1">
    <citation type="submission" date="2019-10" db="EMBL/GenBank/DDBJ databases">
        <authorList>
            <person name="Palmer J.M."/>
        </authorList>
    </citation>
    <scope>NUCLEOTIDE SEQUENCE [LARGE SCALE GENOMIC DNA]</scope>
    <source>
        <strain evidence="2 3">TWF730</strain>
    </source>
</reference>
<name>A0AAV9VL71_9PEZI</name>
<dbReference type="Pfam" id="PF00241">
    <property type="entry name" value="Cofilin_ADF"/>
    <property type="match status" value="1"/>
</dbReference>
<feature type="domain" description="ADF-H" evidence="1">
    <location>
        <begin position="38"/>
        <end position="121"/>
    </location>
</feature>
<protein>
    <recommendedName>
        <fullName evidence="1">ADF-H domain-containing protein</fullName>
    </recommendedName>
</protein>
<comment type="caution">
    <text evidence="2">The sequence shown here is derived from an EMBL/GenBank/DDBJ whole genome shotgun (WGS) entry which is preliminary data.</text>
</comment>
<gene>
    <name evidence="2" type="ORF">TWF730_000212</name>
</gene>
<evidence type="ECO:0000259" key="1">
    <source>
        <dbReference type="Pfam" id="PF00241"/>
    </source>
</evidence>
<evidence type="ECO:0000313" key="3">
    <source>
        <dbReference type="Proteomes" id="UP001373714"/>
    </source>
</evidence>
<dbReference type="EMBL" id="JAVHNS010000001">
    <property type="protein sequence ID" value="KAK6362757.1"/>
    <property type="molecule type" value="Genomic_DNA"/>
</dbReference>
<dbReference type="SUPFAM" id="SSF55753">
    <property type="entry name" value="Actin depolymerizing proteins"/>
    <property type="match status" value="1"/>
</dbReference>
<dbReference type="GO" id="GO:0003779">
    <property type="term" value="F:actin binding"/>
    <property type="evidence" value="ECO:0007669"/>
    <property type="project" value="InterPro"/>
</dbReference>
<accession>A0AAV9VL71</accession>
<proteinExistence type="predicted"/>
<evidence type="ECO:0000313" key="2">
    <source>
        <dbReference type="EMBL" id="KAK6362757.1"/>
    </source>
</evidence>
<dbReference type="AlphaFoldDB" id="A0AAV9VL71"/>
<organism evidence="2 3">
    <name type="scientific">Orbilia blumenaviensis</name>
    <dbReference type="NCBI Taxonomy" id="1796055"/>
    <lineage>
        <taxon>Eukaryota</taxon>
        <taxon>Fungi</taxon>
        <taxon>Dikarya</taxon>
        <taxon>Ascomycota</taxon>
        <taxon>Pezizomycotina</taxon>
        <taxon>Orbiliomycetes</taxon>
        <taxon>Orbiliales</taxon>
        <taxon>Orbiliaceae</taxon>
        <taxon>Orbilia</taxon>
    </lineage>
</organism>
<keyword evidence="3" id="KW-1185">Reference proteome</keyword>
<dbReference type="InterPro" id="IPR029006">
    <property type="entry name" value="ADF-H/Gelsolin-like_dom_sf"/>
</dbReference>